<evidence type="ECO:0000313" key="4">
    <source>
        <dbReference type="Proteomes" id="UP000291020"/>
    </source>
</evidence>
<dbReference type="STRING" id="38772.ENSGAGP00000011284"/>
<dbReference type="PANTHER" id="PTHR23232:SF156">
    <property type="entry name" value="KRAB DOMAIN-CONTAINING PROTEIN"/>
    <property type="match status" value="1"/>
</dbReference>
<reference evidence="4" key="1">
    <citation type="journal article" date="2017" name="PLoS ONE">
        <title>The Agassiz's desert tortoise genome provides a resource for the conservation of a threatened species.</title>
        <authorList>
            <person name="Tollis M."/>
            <person name="DeNardo D.F."/>
            <person name="Cornelius J.A."/>
            <person name="Dolby G.A."/>
            <person name="Edwards T."/>
            <person name="Henen B.T."/>
            <person name="Karl A.E."/>
            <person name="Murphy R.W."/>
            <person name="Kusumi K."/>
        </authorList>
    </citation>
    <scope>NUCLEOTIDE SEQUENCE [LARGE SCALE GENOMIC DNA]</scope>
</reference>
<protein>
    <recommendedName>
        <fullName evidence="2">KRAB domain-containing protein</fullName>
    </recommendedName>
</protein>
<dbReference type="AlphaFoldDB" id="A0A452H9M3"/>
<dbReference type="Gene3D" id="6.10.140.140">
    <property type="match status" value="1"/>
</dbReference>
<dbReference type="InterPro" id="IPR001909">
    <property type="entry name" value="KRAB"/>
</dbReference>
<organism evidence="3 4">
    <name type="scientific">Gopherus agassizii</name>
    <name type="common">Agassiz's desert tortoise</name>
    <dbReference type="NCBI Taxonomy" id="38772"/>
    <lineage>
        <taxon>Eukaryota</taxon>
        <taxon>Metazoa</taxon>
        <taxon>Chordata</taxon>
        <taxon>Craniata</taxon>
        <taxon>Vertebrata</taxon>
        <taxon>Euteleostomi</taxon>
        <taxon>Archelosauria</taxon>
        <taxon>Testudinata</taxon>
        <taxon>Testudines</taxon>
        <taxon>Cryptodira</taxon>
        <taxon>Durocryptodira</taxon>
        <taxon>Testudinoidea</taxon>
        <taxon>Testudinidae</taxon>
        <taxon>Gopherus</taxon>
    </lineage>
</organism>
<reference evidence="3" key="2">
    <citation type="submission" date="2025-08" db="UniProtKB">
        <authorList>
            <consortium name="Ensembl"/>
        </authorList>
    </citation>
    <scope>IDENTIFICATION</scope>
</reference>
<dbReference type="CDD" id="cd07765">
    <property type="entry name" value="KRAB_A-box"/>
    <property type="match status" value="1"/>
</dbReference>
<dbReference type="Ensembl" id="ENSGAGT00000012924.1">
    <property type="protein sequence ID" value="ENSGAGP00000011284.1"/>
    <property type="gene ID" value="ENSGAGG00000008727.1"/>
</dbReference>
<dbReference type="Pfam" id="PF01352">
    <property type="entry name" value="KRAB"/>
    <property type="match status" value="1"/>
</dbReference>
<dbReference type="GO" id="GO:0006355">
    <property type="term" value="P:regulation of DNA-templated transcription"/>
    <property type="evidence" value="ECO:0007669"/>
    <property type="project" value="InterPro"/>
</dbReference>
<dbReference type="SMART" id="SM00349">
    <property type="entry name" value="KRAB"/>
    <property type="match status" value="1"/>
</dbReference>
<evidence type="ECO:0000256" key="1">
    <source>
        <dbReference type="SAM" id="MobiDB-lite"/>
    </source>
</evidence>
<feature type="region of interest" description="Disordered" evidence="1">
    <location>
        <begin position="84"/>
        <end position="115"/>
    </location>
</feature>
<dbReference type="InterPro" id="IPR050169">
    <property type="entry name" value="Krueppel_C2H2_ZnF"/>
</dbReference>
<evidence type="ECO:0000313" key="3">
    <source>
        <dbReference type="Ensembl" id="ENSGAGP00000011284.1"/>
    </source>
</evidence>
<dbReference type="SUPFAM" id="SSF109640">
    <property type="entry name" value="KRAB domain (Kruppel-associated box)"/>
    <property type="match status" value="1"/>
</dbReference>
<feature type="compositionally biased region" description="Basic and acidic residues" evidence="1">
    <location>
        <begin position="93"/>
        <end position="108"/>
    </location>
</feature>
<dbReference type="Proteomes" id="UP000291020">
    <property type="component" value="Unassembled WGS sequence"/>
</dbReference>
<proteinExistence type="predicted"/>
<feature type="domain" description="KRAB" evidence="2">
    <location>
        <begin position="13"/>
        <end position="84"/>
    </location>
</feature>
<dbReference type="PANTHER" id="PTHR23232">
    <property type="entry name" value="KRAB DOMAIN C2H2 ZINC FINGER"/>
    <property type="match status" value="1"/>
</dbReference>
<name>A0A452H9M3_9SAUR</name>
<dbReference type="PROSITE" id="PS50805">
    <property type="entry name" value="KRAB"/>
    <property type="match status" value="1"/>
</dbReference>
<keyword evidence="4" id="KW-1185">Reference proteome</keyword>
<dbReference type="InterPro" id="IPR036051">
    <property type="entry name" value="KRAB_dom_sf"/>
</dbReference>
<evidence type="ECO:0000259" key="2">
    <source>
        <dbReference type="PROSITE" id="PS50805"/>
    </source>
</evidence>
<accession>A0A452H9M3</accession>
<reference evidence="3" key="3">
    <citation type="submission" date="2025-09" db="UniProtKB">
        <authorList>
            <consortium name="Ensembl"/>
        </authorList>
    </citation>
    <scope>IDENTIFICATION</scope>
</reference>
<sequence length="115" mass="12912">TASGELLLFQIPVTFEEVAVYFTQGQGALLDPAQRALYRDVMQENYETVTSLGFPIPKPDLIARLERGEEPWVLDLQASDESVSLRGTCTGEESEKRRQNHLESEGKSWDSQNVP</sequence>